<dbReference type="PANTHER" id="PTHR42085">
    <property type="entry name" value="F-BOX DOMAIN-CONTAINING PROTEIN"/>
    <property type="match status" value="1"/>
</dbReference>
<dbReference type="EMBL" id="NAJQ01000330">
    <property type="protein sequence ID" value="TKA71927.1"/>
    <property type="molecule type" value="Genomic_DNA"/>
</dbReference>
<dbReference type="InterPro" id="IPR038883">
    <property type="entry name" value="AN11006-like"/>
</dbReference>
<dbReference type="Proteomes" id="UP000309340">
    <property type="component" value="Unassembled WGS sequence"/>
</dbReference>
<evidence type="ECO:0000313" key="2">
    <source>
        <dbReference type="Proteomes" id="UP000309340"/>
    </source>
</evidence>
<protein>
    <submittedName>
        <fullName evidence="1">Uncharacterized protein</fullName>
    </submittedName>
</protein>
<comment type="caution">
    <text evidence="1">The sequence shown here is derived from an EMBL/GenBank/DDBJ whole genome shotgun (WGS) entry which is preliminary data.</text>
</comment>
<gene>
    <name evidence="1" type="ORF">B0A55_07923</name>
</gene>
<name>A0A4U0X819_9PEZI</name>
<keyword evidence="2" id="KW-1185">Reference proteome</keyword>
<reference evidence="1 2" key="1">
    <citation type="submission" date="2017-03" db="EMBL/GenBank/DDBJ databases">
        <title>Genomes of endolithic fungi from Antarctica.</title>
        <authorList>
            <person name="Coleine C."/>
            <person name="Masonjones S."/>
            <person name="Stajich J.E."/>
        </authorList>
    </citation>
    <scope>NUCLEOTIDE SEQUENCE [LARGE SCALE GENOMIC DNA]</scope>
    <source>
        <strain evidence="1 2">CCFEE 5184</strain>
    </source>
</reference>
<dbReference type="OrthoDB" id="72726at2759"/>
<dbReference type="PANTHER" id="PTHR42085:SF1">
    <property type="entry name" value="F-BOX DOMAIN-CONTAINING PROTEIN"/>
    <property type="match status" value="1"/>
</dbReference>
<organism evidence="1 2">
    <name type="scientific">Friedmanniomyces simplex</name>
    <dbReference type="NCBI Taxonomy" id="329884"/>
    <lineage>
        <taxon>Eukaryota</taxon>
        <taxon>Fungi</taxon>
        <taxon>Dikarya</taxon>
        <taxon>Ascomycota</taxon>
        <taxon>Pezizomycotina</taxon>
        <taxon>Dothideomycetes</taxon>
        <taxon>Dothideomycetidae</taxon>
        <taxon>Mycosphaerellales</taxon>
        <taxon>Teratosphaeriaceae</taxon>
        <taxon>Friedmanniomyces</taxon>
    </lineage>
</organism>
<sequence length="198" mass="23266">MKNLQHPLRSRRKGPGRCRLLELPAELREVIWIFAVTDWAPPRTVEDGVGADCQPPTLQRTPIRLDRFNRPLPAAITRVSRQLRHETLHLYYESNQFELWRPLFWINDWSFGTLIDWLTQLGPRIQWLNDIVLMYKHGSELEHDIEEALWELGFAFSKPGVISNRRELSDFEMSHEAFGLPRHFGRQGRDRWLAGASS</sequence>
<evidence type="ECO:0000313" key="1">
    <source>
        <dbReference type="EMBL" id="TKA71927.1"/>
    </source>
</evidence>
<accession>A0A4U0X819</accession>
<dbReference type="AlphaFoldDB" id="A0A4U0X819"/>
<proteinExistence type="predicted"/>